<dbReference type="Proteomes" id="UP000544107">
    <property type="component" value="Unassembled WGS sequence"/>
</dbReference>
<feature type="compositionally biased region" description="Basic residues" evidence="1">
    <location>
        <begin position="53"/>
        <end position="66"/>
    </location>
</feature>
<dbReference type="EMBL" id="JACIED010000002">
    <property type="protein sequence ID" value="MBB4007777.1"/>
    <property type="molecule type" value="Genomic_DNA"/>
</dbReference>
<dbReference type="RefSeq" id="WP_075616176.1">
    <property type="nucleotide sequence ID" value="NZ_JACIED010000002.1"/>
</dbReference>
<name>A0A1Q9A0M5_9HYPH</name>
<comment type="caution">
    <text evidence="3">The sequence shown here is derived from an EMBL/GenBank/DDBJ whole genome shotgun (WGS) entry which is preliminary data.</text>
</comment>
<evidence type="ECO:0000313" key="2">
    <source>
        <dbReference type="EMBL" id="MBB4007777.1"/>
    </source>
</evidence>
<organism evidence="3 4">
    <name type="scientific">Allorhizobium taibaishanense</name>
    <dbReference type="NCBI Taxonomy" id="887144"/>
    <lineage>
        <taxon>Bacteria</taxon>
        <taxon>Pseudomonadati</taxon>
        <taxon>Pseudomonadota</taxon>
        <taxon>Alphaproteobacteria</taxon>
        <taxon>Hyphomicrobiales</taxon>
        <taxon>Rhizobiaceae</taxon>
        <taxon>Rhizobium/Agrobacterium group</taxon>
        <taxon>Allorhizobium</taxon>
    </lineage>
</organism>
<dbReference type="EMBL" id="MKIN01000024">
    <property type="protein sequence ID" value="OLP48123.1"/>
    <property type="molecule type" value="Genomic_DNA"/>
</dbReference>
<sequence length="66" mass="7630">MSNPITSFFSSLIQSVKAEFADRRKHKQTRLHRLNAPVVDKKVEPTRANNRSKAARQARRVTRNRG</sequence>
<evidence type="ECO:0000313" key="3">
    <source>
        <dbReference type="EMBL" id="OLP48123.1"/>
    </source>
</evidence>
<evidence type="ECO:0000256" key="1">
    <source>
        <dbReference type="SAM" id="MobiDB-lite"/>
    </source>
</evidence>
<gene>
    <name evidence="3" type="ORF">BJF91_08190</name>
    <name evidence="2" type="ORF">GGQ71_002040</name>
</gene>
<dbReference type="STRING" id="887144.BJF91_08190"/>
<protein>
    <submittedName>
        <fullName evidence="3">Uncharacterized protein</fullName>
    </submittedName>
</protein>
<accession>A0A1Q9A0M5</accession>
<feature type="region of interest" description="Disordered" evidence="1">
    <location>
        <begin position="44"/>
        <end position="66"/>
    </location>
</feature>
<dbReference type="Proteomes" id="UP000185598">
    <property type="component" value="Unassembled WGS sequence"/>
</dbReference>
<evidence type="ECO:0000313" key="5">
    <source>
        <dbReference type="Proteomes" id="UP000544107"/>
    </source>
</evidence>
<proteinExistence type="predicted"/>
<evidence type="ECO:0000313" key="4">
    <source>
        <dbReference type="Proteomes" id="UP000185598"/>
    </source>
</evidence>
<dbReference type="OrthoDB" id="8402609at2"/>
<reference evidence="2 5" key="2">
    <citation type="submission" date="2020-08" db="EMBL/GenBank/DDBJ databases">
        <title>Genomic Encyclopedia of Type Strains, Phase IV (KMG-IV): sequencing the most valuable type-strain genomes for metagenomic binning, comparative biology and taxonomic classification.</title>
        <authorList>
            <person name="Goeker M."/>
        </authorList>
    </citation>
    <scope>NUCLEOTIDE SEQUENCE [LARGE SCALE GENOMIC DNA]</scope>
    <source>
        <strain evidence="2 5">DSM 100021</strain>
    </source>
</reference>
<reference evidence="3 4" key="1">
    <citation type="submission" date="2016-09" db="EMBL/GenBank/DDBJ databases">
        <title>Rhizobium oryziradicis sp. nov., isolated from the root of rice.</title>
        <authorList>
            <person name="Zhao J."/>
            <person name="Zhang X."/>
        </authorList>
    </citation>
    <scope>NUCLEOTIDE SEQUENCE [LARGE SCALE GENOMIC DNA]</scope>
    <source>
        <strain evidence="3 4">14971</strain>
    </source>
</reference>
<keyword evidence="4" id="KW-1185">Reference proteome</keyword>
<dbReference type="AlphaFoldDB" id="A0A1Q9A0M5"/>